<name>A0A0W0SXI8_9GAMM</name>
<dbReference type="GO" id="GO:0046872">
    <property type="term" value="F:metal ion binding"/>
    <property type="evidence" value="ECO:0007669"/>
    <property type="project" value="UniProtKB-KW"/>
</dbReference>
<keyword evidence="4" id="KW-0479">Metal-binding</keyword>
<dbReference type="EMBL" id="LNXY01000020">
    <property type="protein sequence ID" value="KTC88082.1"/>
    <property type="molecule type" value="Genomic_DNA"/>
</dbReference>
<dbReference type="EC" id="2.3.2.15" evidence="1"/>
<feature type="domain" description="Peptidase C83" evidence="5">
    <location>
        <begin position="26"/>
        <end position="262"/>
    </location>
</feature>
<dbReference type="GO" id="GO:0016756">
    <property type="term" value="F:glutathione gamma-glutamylcysteinyltransferase activity"/>
    <property type="evidence" value="ECO:0007669"/>
    <property type="project" value="UniProtKB-EC"/>
</dbReference>
<keyword evidence="7" id="KW-1185">Reference proteome</keyword>
<evidence type="ECO:0000256" key="3">
    <source>
        <dbReference type="ARBA" id="ARBA00022679"/>
    </source>
</evidence>
<evidence type="ECO:0000313" key="7">
    <source>
        <dbReference type="Proteomes" id="UP000054736"/>
    </source>
</evidence>
<dbReference type="InterPro" id="IPR038765">
    <property type="entry name" value="Papain-like_cys_pep_sf"/>
</dbReference>
<dbReference type="PATRIC" id="fig|1212489.4.peg.1798"/>
<dbReference type="STRING" id="1212489.Ldro_1701"/>
<proteinExistence type="predicted"/>
<comment type="caution">
    <text evidence="6">The sequence shown here is derived from an EMBL/GenBank/DDBJ whole genome shotgun (WGS) entry which is preliminary data.</text>
</comment>
<sequence>MTRLLNHYNSRLKISSFFLFLITSFFTFIVKAEADLQARETAKSRYASGVESILSSHDYFQTNRSPLYWRINPYYLPQLTDSSCSLASVTMIVNAARSHQHLMTHQSLASQDELLNQVNDKQWREAVKQGGDGVALNQLKIYLEKALTVYGLKNFRVTVKQMNNNEKENESTLHQTLIESENTGKTFIIANFNQKFFTDFENVGHFSPIGAYDHSTRRVLIMDPDRKLYEPYWVPEKLLLKSMSTLDIDGGNFRGYLIVSLQ</sequence>
<dbReference type="InterPro" id="IPR038156">
    <property type="entry name" value="PCS_N_sf"/>
</dbReference>
<dbReference type="InterPro" id="IPR007719">
    <property type="entry name" value="PCS_N"/>
</dbReference>
<evidence type="ECO:0000256" key="2">
    <source>
        <dbReference type="ARBA" id="ARBA00022539"/>
    </source>
</evidence>
<dbReference type="GO" id="GO:0010038">
    <property type="term" value="P:response to metal ion"/>
    <property type="evidence" value="ECO:0007669"/>
    <property type="project" value="InterPro"/>
</dbReference>
<accession>A0A0W0SXI8</accession>
<evidence type="ECO:0000313" key="6">
    <source>
        <dbReference type="EMBL" id="KTC88082.1"/>
    </source>
</evidence>
<evidence type="ECO:0000256" key="1">
    <source>
        <dbReference type="ARBA" id="ARBA00012468"/>
    </source>
</evidence>
<keyword evidence="2" id="KW-0104">Cadmium</keyword>
<dbReference type="RefSeq" id="WP_058495975.1">
    <property type="nucleotide sequence ID" value="NZ_CAAAIU010000025.1"/>
</dbReference>
<evidence type="ECO:0000259" key="5">
    <source>
        <dbReference type="PROSITE" id="PS51443"/>
    </source>
</evidence>
<organism evidence="6 7">
    <name type="scientific">Legionella drozanskii LLAP-1</name>
    <dbReference type="NCBI Taxonomy" id="1212489"/>
    <lineage>
        <taxon>Bacteria</taxon>
        <taxon>Pseudomonadati</taxon>
        <taxon>Pseudomonadota</taxon>
        <taxon>Gammaproteobacteria</taxon>
        <taxon>Legionellales</taxon>
        <taxon>Legionellaceae</taxon>
        <taxon>Legionella</taxon>
    </lineage>
</organism>
<evidence type="ECO:0000256" key="4">
    <source>
        <dbReference type="ARBA" id="ARBA00022723"/>
    </source>
</evidence>
<reference evidence="6 7" key="1">
    <citation type="submission" date="2015-11" db="EMBL/GenBank/DDBJ databases">
        <title>Genomic analysis of 38 Legionella species identifies large and diverse effector repertoires.</title>
        <authorList>
            <person name="Burstein D."/>
            <person name="Amaro F."/>
            <person name="Zusman T."/>
            <person name="Lifshitz Z."/>
            <person name="Cohen O."/>
            <person name="Gilbert J.A."/>
            <person name="Pupko T."/>
            <person name="Shuman H.A."/>
            <person name="Segal G."/>
        </authorList>
    </citation>
    <scope>NUCLEOTIDE SEQUENCE [LARGE SCALE GENOMIC DNA]</scope>
    <source>
        <strain evidence="6 7">ATCC 700990</strain>
    </source>
</reference>
<dbReference type="Gene3D" id="3.90.70.30">
    <property type="entry name" value="Phytochelatin synthase, N-terminal domain"/>
    <property type="match status" value="1"/>
</dbReference>
<protein>
    <recommendedName>
        <fullName evidence="1">glutathione gamma-glutamylcysteinyltransferase</fullName>
        <ecNumber evidence="1">2.3.2.15</ecNumber>
    </recommendedName>
</protein>
<gene>
    <name evidence="6" type="ORF">Ldro_1701</name>
</gene>
<dbReference type="PROSITE" id="PS51443">
    <property type="entry name" value="PCS"/>
    <property type="match status" value="1"/>
</dbReference>
<dbReference type="AlphaFoldDB" id="A0A0W0SXI8"/>
<keyword evidence="3" id="KW-0808">Transferase</keyword>
<dbReference type="Pfam" id="PF05023">
    <property type="entry name" value="Phytochelatin"/>
    <property type="match status" value="1"/>
</dbReference>
<dbReference type="PANTHER" id="PTHR33447">
    <property type="entry name" value="GLUTATHIONE GAMMA-GLUTAMYLCYSTEINYLTRANSFERASE"/>
    <property type="match status" value="1"/>
</dbReference>
<dbReference type="SUPFAM" id="SSF54001">
    <property type="entry name" value="Cysteine proteinases"/>
    <property type="match status" value="1"/>
</dbReference>
<dbReference type="InterPro" id="IPR040409">
    <property type="entry name" value="PCS-like"/>
</dbReference>
<dbReference type="GO" id="GO:0046938">
    <property type="term" value="P:phytochelatin biosynthetic process"/>
    <property type="evidence" value="ECO:0007669"/>
    <property type="project" value="InterPro"/>
</dbReference>
<dbReference type="Proteomes" id="UP000054736">
    <property type="component" value="Unassembled WGS sequence"/>
</dbReference>